<keyword evidence="15" id="KW-1185">Reference proteome</keyword>
<keyword evidence="5" id="KW-1003">Cell membrane</keyword>
<accession>A0A0S4QGA8</accession>
<comment type="subcellular location">
    <subcellularLocation>
        <location evidence="1 12">Cell membrane</location>
        <topology evidence="1 12">Multi-pass membrane protein</topology>
    </subcellularLocation>
</comment>
<comment type="similarity">
    <text evidence="2 12">Belongs to the ammonia transporter channel (TC 1.A.11.2) family.</text>
</comment>
<evidence type="ECO:0000313" key="15">
    <source>
        <dbReference type="Proteomes" id="UP000198802"/>
    </source>
</evidence>
<gene>
    <name evidence="14" type="ORF">Ga0074812_102151</name>
</gene>
<dbReference type="NCBIfam" id="TIGR00836">
    <property type="entry name" value="amt"/>
    <property type="match status" value="1"/>
</dbReference>
<dbReference type="AlphaFoldDB" id="A0A0S4QGA8"/>
<feature type="transmembrane region" description="Helical" evidence="12">
    <location>
        <begin position="255"/>
        <end position="272"/>
    </location>
</feature>
<dbReference type="InterPro" id="IPR018047">
    <property type="entry name" value="Ammonium_transpt_CS"/>
</dbReference>
<dbReference type="SUPFAM" id="SSF111352">
    <property type="entry name" value="Ammonium transporter"/>
    <property type="match status" value="1"/>
</dbReference>
<evidence type="ECO:0000256" key="1">
    <source>
        <dbReference type="ARBA" id="ARBA00004651"/>
    </source>
</evidence>
<evidence type="ECO:0000256" key="4">
    <source>
        <dbReference type="ARBA" id="ARBA00022448"/>
    </source>
</evidence>
<evidence type="ECO:0000256" key="12">
    <source>
        <dbReference type="RuleBase" id="RU362002"/>
    </source>
</evidence>
<evidence type="ECO:0000256" key="3">
    <source>
        <dbReference type="ARBA" id="ARBA00011233"/>
    </source>
</evidence>
<dbReference type="EMBL" id="FAOZ01000002">
    <property type="protein sequence ID" value="CUU54146.1"/>
    <property type="molecule type" value="Genomic_DNA"/>
</dbReference>
<comment type="function">
    <text evidence="11">Involved in the uptake of ammonium/ammonia (NH(4)(+)/NH(3)).</text>
</comment>
<dbReference type="RefSeq" id="WP_054568043.1">
    <property type="nucleotide sequence ID" value="NZ_FAOZ01000002.1"/>
</dbReference>
<feature type="transmembrane region" description="Helical" evidence="12">
    <location>
        <begin position="12"/>
        <end position="31"/>
    </location>
</feature>
<dbReference type="Pfam" id="PF00909">
    <property type="entry name" value="Ammonium_transp"/>
    <property type="match status" value="1"/>
</dbReference>
<name>A0A0S4QGA8_9ACTN</name>
<dbReference type="InterPro" id="IPR024041">
    <property type="entry name" value="NH4_transpt_AmtB-like_dom"/>
</dbReference>
<dbReference type="PANTHER" id="PTHR43029">
    <property type="entry name" value="AMMONIUM TRANSPORTER MEP2"/>
    <property type="match status" value="1"/>
</dbReference>
<organism evidence="14 15">
    <name type="scientific">Parafrankia irregularis</name>
    <dbReference type="NCBI Taxonomy" id="795642"/>
    <lineage>
        <taxon>Bacteria</taxon>
        <taxon>Bacillati</taxon>
        <taxon>Actinomycetota</taxon>
        <taxon>Actinomycetes</taxon>
        <taxon>Frankiales</taxon>
        <taxon>Frankiaceae</taxon>
        <taxon>Parafrankia</taxon>
    </lineage>
</organism>
<proteinExistence type="inferred from homology"/>
<evidence type="ECO:0000259" key="13">
    <source>
        <dbReference type="Pfam" id="PF00909"/>
    </source>
</evidence>
<keyword evidence="4 12" id="KW-0813">Transport</keyword>
<evidence type="ECO:0000256" key="11">
    <source>
        <dbReference type="ARBA" id="ARBA00054862"/>
    </source>
</evidence>
<dbReference type="InterPro" id="IPR029020">
    <property type="entry name" value="Ammonium/urea_transptr"/>
</dbReference>
<feature type="transmembrane region" description="Helical" evidence="12">
    <location>
        <begin position="278"/>
        <end position="298"/>
    </location>
</feature>
<dbReference type="Proteomes" id="UP000198802">
    <property type="component" value="Unassembled WGS sequence"/>
</dbReference>
<evidence type="ECO:0000256" key="10">
    <source>
        <dbReference type="ARBA" id="ARBA00050025"/>
    </source>
</evidence>
<keyword evidence="9 12" id="KW-0924">Ammonia transport</keyword>
<reference evidence="15" key="1">
    <citation type="submission" date="2015-11" db="EMBL/GenBank/DDBJ databases">
        <authorList>
            <person name="Varghese N."/>
        </authorList>
    </citation>
    <scope>NUCLEOTIDE SEQUENCE [LARGE SCALE GENOMIC DNA]</scope>
    <source>
        <strain evidence="15">DSM 45899</strain>
    </source>
</reference>
<protein>
    <recommendedName>
        <fullName evidence="10 12">Ammonium transporter</fullName>
    </recommendedName>
</protein>
<dbReference type="FunFam" id="1.10.3430.10:FF:000007">
    <property type="entry name" value="Ammonium transporter"/>
    <property type="match status" value="1"/>
</dbReference>
<keyword evidence="6 12" id="KW-0812">Transmembrane</keyword>
<feature type="transmembrane region" description="Helical" evidence="12">
    <location>
        <begin position="310"/>
        <end position="331"/>
    </location>
</feature>
<evidence type="ECO:0000256" key="5">
    <source>
        <dbReference type="ARBA" id="ARBA00022475"/>
    </source>
</evidence>
<dbReference type="InterPro" id="IPR001905">
    <property type="entry name" value="Ammonium_transpt"/>
</dbReference>
<evidence type="ECO:0000256" key="2">
    <source>
        <dbReference type="ARBA" id="ARBA00005887"/>
    </source>
</evidence>
<dbReference type="GO" id="GO:0008519">
    <property type="term" value="F:ammonium channel activity"/>
    <property type="evidence" value="ECO:0007669"/>
    <property type="project" value="InterPro"/>
</dbReference>
<dbReference type="PANTHER" id="PTHR43029:SF10">
    <property type="entry name" value="AMMONIUM TRANSPORTER MEP2"/>
    <property type="match status" value="1"/>
</dbReference>
<evidence type="ECO:0000256" key="6">
    <source>
        <dbReference type="ARBA" id="ARBA00022692"/>
    </source>
</evidence>
<dbReference type="GO" id="GO:0005886">
    <property type="term" value="C:plasma membrane"/>
    <property type="evidence" value="ECO:0007669"/>
    <property type="project" value="UniProtKB-SubCell"/>
</dbReference>
<feature type="transmembrane region" description="Helical" evidence="12">
    <location>
        <begin position="164"/>
        <end position="181"/>
    </location>
</feature>
<sequence>MAELNSGDTAWVLISAAIVLFMTPGLAFFYGGMVRAKNVLGMLMQNFFTMGMITLVWSVIGFSLAFGAGNGFWGGLDFFALQDLTASDGAYPYVAFVAFQMMFAVITPALITGAIADRMKFSAFAVFITLWSILVYSPIAHWVWASTGWLFERGALDFAGGTVVHANAGIAAIVLAVVLGNRRGWPGGDFRPHNVPFVLLGTGILWVGWFGFNAGSALGANKVAAFALLNTQIGAATAILGWIAIEYLRDGKATTLGAASGAVAGLVAITPACGFVSPMGSIAIGLIAGAVCALATSIKGKVGIDDSLDVGAVHLVGGVLGALLTGFFATVDTNPAGKDGVFYGGPWKVVLEQLIAIGATLGYSAVVTLLIALAIKYTIGLKVSEEEEEQGLDEALHGETAYRQTSLSSGSGFTSVAAARVPEEAQA</sequence>
<evidence type="ECO:0000256" key="9">
    <source>
        <dbReference type="ARBA" id="ARBA00023177"/>
    </source>
</evidence>
<feature type="domain" description="Ammonium transporter AmtB-like" evidence="13">
    <location>
        <begin position="10"/>
        <end position="402"/>
    </location>
</feature>
<feature type="transmembrane region" description="Helical" evidence="12">
    <location>
        <begin position="224"/>
        <end position="243"/>
    </location>
</feature>
<feature type="transmembrane region" description="Helical" evidence="12">
    <location>
        <begin position="93"/>
        <end position="116"/>
    </location>
</feature>
<feature type="transmembrane region" description="Helical" evidence="12">
    <location>
        <begin position="193"/>
        <end position="212"/>
    </location>
</feature>
<dbReference type="Gene3D" id="1.10.3430.10">
    <property type="entry name" value="Ammonium transporter AmtB like domains"/>
    <property type="match status" value="1"/>
</dbReference>
<feature type="transmembrane region" description="Helical" evidence="12">
    <location>
        <begin position="123"/>
        <end position="144"/>
    </location>
</feature>
<evidence type="ECO:0000256" key="7">
    <source>
        <dbReference type="ARBA" id="ARBA00022989"/>
    </source>
</evidence>
<evidence type="ECO:0000256" key="8">
    <source>
        <dbReference type="ARBA" id="ARBA00023136"/>
    </source>
</evidence>
<evidence type="ECO:0000313" key="14">
    <source>
        <dbReference type="EMBL" id="CUU54146.1"/>
    </source>
</evidence>
<keyword evidence="8 12" id="KW-0472">Membrane</keyword>
<feature type="transmembrane region" description="Helical" evidence="12">
    <location>
        <begin position="351"/>
        <end position="375"/>
    </location>
</feature>
<feature type="transmembrane region" description="Helical" evidence="12">
    <location>
        <begin position="52"/>
        <end position="73"/>
    </location>
</feature>
<keyword evidence="7 12" id="KW-1133">Transmembrane helix</keyword>
<comment type="subunit">
    <text evidence="3">Homotrimer.</text>
</comment>
<dbReference type="PROSITE" id="PS01219">
    <property type="entry name" value="AMMONIUM_TRANSP"/>
    <property type="match status" value="1"/>
</dbReference>